<protein>
    <recommendedName>
        <fullName evidence="3">DUF2987 domain-containing protein</fullName>
    </recommendedName>
</protein>
<accession>A0ABU3ZD34</accession>
<evidence type="ECO:0000313" key="1">
    <source>
        <dbReference type="EMBL" id="MDV5168020.1"/>
    </source>
</evidence>
<keyword evidence="2" id="KW-1185">Reference proteome</keyword>
<evidence type="ECO:0000313" key="2">
    <source>
        <dbReference type="Proteomes" id="UP001186452"/>
    </source>
</evidence>
<dbReference type="RefSeq" id="WP_317520661.1">
    <property type="nucleotide sequence ID" value="NZ_JAWJZI010000001.1"/>
</dbReference>
<evidence type="ECO:0008006" key="3">
    <source>
        <dbReference type="Google" id="ProtNLM"/>
    </source>
</evidence>
<organism evidence="1 2">
    <name type="scientific">Photobacterium rosenbergii</name>
    <dbReference type="NCBI Taxonomy" id="294936"/>
    <lineage>
        <taxon>Bacteria</taxon>
        <taxon>Pseudomonadati</taxon>
        <taxon>Pseudomonadota</taxon>
        <taxon>Gammaproteobacteria</taxon>
        <taxon>Vibrionales</taxon>
        <taxon>Vibrionaceae</taxon>
        <taxon>Photobacterium</taxon>
    </lineage>
</organism>
<name>A0ABU3ZD34_9GAMM</name>
<gene>
    <name evidence="1" type="ORF">R2X38_03265</name>
</gene>
<dbReference type="EMBL" id="JAWJZI010000001">
    <property type="protein sequence ID" value="MDV5168020.1"/>
    <property type="molecule type" value="Genomic_DNA"/>
</dbReference>
<proteinExistence type="predicted"/>
<comment type="caution">
    <text evidence="1">The sequence shown here is derived from an EMBL/GenBank/DDBJ whole genome shotgun (WGS) entry which is preliminary data.</text>
</comment>
<reference evidence="1 2" key="1">
    <citation type="submission" date="2023-10" db="EMBL/GenBank/DDBJ databases">
        <title>Marine bacteria isolated from horseshoe crab.</title>
        <authorList>
            <person name="Cheng T.H."/>
        </authorList>
    </citation>
    <scope>NUCLEOTIDE SEQUENCE [LARGE SCALE GENOMIC DNA]</scope>
    <source>
        <strain evidence="1 2">HSC6</strain>
    </source>
</reference>
<dbReference type="Proteomes" id="UP001186452">
    <property type="component" value="Unassembled WGS sequence"/>
</dbReference>
<sequence length="234" mass="26289">MPLVFPFNHPSYLAAFFKKSACYLFILSAALVLFSPLSSANLLQQDFEFGDSVDYMRSLPEGFDCSALYQTDDDVESEGGAFCFDQTNLFNTKDGMLTAFILEGGVDSVEYRLEMSLANYNAVLAGLRRQNFVFAQVTVGSETLDVLSGLKVLDQQTLDDQLFTLANHSDFSVRREFILLDHRSFKRAVTADINSVDSWLEGNNPQRGFERLTLVRVIVKNNEILLQVSQPFSD</sequence>